<evidence type="ECO:0008006" key="3">
    <source>
        <dbReference type="Google" id="ProtNLM"/>
    </source>
</evidence>
<name>A0ABW4S5U7_9RHOB</name>
<proteinExistence type="predicted"/>
<evidence type="ECO:0000313" key="1">
    <source>
        <dbReference type="EMBL" id="MFD1911977.1"/>
    </source>
</evidence>
<accession>A0ABW4S5U7</accession>
<gene>
    <name evidence="1" type="ORF">ACFSGJ_07085</name>
</gene>
<evidence type="ECO:0000313" key="2">
    <source>
        <dbReference type="Proteomes" id="UP001597353"/>
    </source>
</evidence>
<dbReference type="RefSeq" id="WP_390260293.1">
    <property type="nucleotide sequence ID" value="NZ_JBHUGH010000005.1"/>
</dbReference>
<keyword evidence="2" id="KW-1185">Reference proteome</keyword>
<dbReference type="EMBL" id="JBHUGH010000005">
    <property type="protein sequence ID" value="MFD1911977.1"/>
    <property type="molecule type" value="Genomic_DNA"/>
</dbReference>
<comment type="caution">
    <text evidence="1">The sequence shown here is derived from an EMBL/GenBank/DDBJ whole genome shotgun (WGS) entry which is preliminary data.</text>
</comment>
<organism evidence="1 2">
    <name type="scientific">Halodurantibacterium flavum</name>
    <dbReference type="NCBI Taxonomy" id="1382802"/>
    <lineage>
        <taxon>Bacteria</taxon>
        <taxon>Pseudomonadati</taxon>
        <taxon>Pseudomonadota</taxon>
        <taxon>Alphaproteobacteria</taxon>
        <taxon>Rhodobacterales</taxon>
        <taxon>Paracoccaceae</taxon>
        <taxon>Halodurantibacterium</taxon>
    </lineage>
</organism>
<reference evidence="2" key="1">
    <citation type="journal article" date="2019" name="Int. J. Syst. Evol. Microbiol.">
        <title>The Global Catalogue of Microorganisms (GCM) 10K type strain sequencing project: providing services to taxonomists for standard genome sequencing and annotation.</title>
        <authorList>
            <consortium name="The Broad Institute Genomics Platform"/>
            <consortium name="The Broad Institute Genome Sequencing Center for Infectious Disease"/>
            <person name="Wu L."/>
            <person name="Ma J."/>
        </authorList>
    </citation>
    <scope>NUCLEOTIDE SEQUENCE [LARGE SCALE GENOMIC DNA]</scope>
    <source>
        <strain evidence="2">CGMCC 4.7242</strain>
    </source>
</reference>
<dbReference type="Proteomes" id="UP001597353">
    <property type="component" value="Unassembled WGS sequence"/>
</dbReference>
<sequence length="231" mass="24388">MIMNPAVSAGRPLAEGISGWQERLLAHFVAGRWQMPLSVRIAAVPGFGTARVVRAGAGDVRRARVRLGEVGGSAGSQLAEGSDPEGAADERARLLAELSHQIAGFVPSAAGDAPRPEASEPDQGLEPIAGWGRIWPVDHPGSMIPPPTNRSQVTELAPVAVSGFSQSMPVLLCQLREPIAPEPLLITVLPYLRAGQPVLILARPVAAIPAFLVVRALDRFGMGRSLALLYR</sequence>
<protein>
    <recommendedName>
        <fullName evidence="3">DUF2249 domain-containing protein</fullName>
    </recommendedName>
</protein>